<dbReference type="Proteomes" id="UP000315636">
    <property type="component" value="Unassembled WGS sequence"/>
</dbReference>
<dbReference type="OrthoDB" id="6003696at2"/>
<dbReference type="Gene3D" id="3.40.50.880">
    <property type="match status" value="1"/>
</dbReference>
<name>A0A521E282_9BACL</name>
<gene>
    <name evidence="2" type="ORF">SAMN06264849_107150</name>
</gene>
<reference evidence="2 3" key="1">
    <citation type="submission" date="2017-05" db="EMBL/GenBank/DDBJ databases">
        <authorList>
            <person name="Varghese N."/>
            <person name="Submissions S."/>
        </authorList>
    </citation>
    <scope>NUCLEOTIDE SEQUENCE [LARGE SCALE GENOMIC DNA]</scope>
    <source>
        <strain evidence="2 3">DSM 45474</strain>
    </source>
</reference>
<evidence type="ECO:0000313" key="2">
    <source>
        <dbReference type="EMBL" id="SMO78058.1"/>
    </source>
</evidence>
<organism evidence="2 3">
    <name type="scientific">Melghirimyces algeriensis</name>
    <dbReference type="NCBI Taxonomy" id="910412"/>
    <lineage>
        <taxon>Bacteria</taxon>
        <taxon>Bacillati</taxon>
        <taxon>Bacillota</taxon>
        <taxon>Bacilli</taxon>
        <taxon>Bacillales</taxon>
        <taxon>Thermoactinomycetaceae</taxon>
        <taxon>Melghirimyces</taxon>
    </lineage>
</organism>
<feature type="domain" description="DJ-1/PfpI" evidence="1">
    <location>
        <begin position="2"/>
        <end position="164"/>
    </location>
</feature>
<dbReference type="Pfam" id="PF01965">
    <property type="entry name" value="DJ-1_PfpI"/>
    <property type="match status" value="1"/>
</dbReference>
<dbReference type="AlphaFoldDB" id="A0A521E282"/>
<accession>A0A521E282</accession>
<dbReference type="InterPro" id="IPR029062">
    <property type="entry name" value="Class_I_gatase-like"/>
</dbReference>
<keyword evidence="3" id="KW-1185">Reference proteome</keyword>
<dbReference type="InterPro" id="IPR050325">
    <property type="entry name" value="Prot/Nucl_acid_deglycase"/>
</dbReference>
<keyword evidence="2" id="KW-0378">Hydrolase</keyword>
<dbReference type="GO" id="GO:0008233">
    <property type="term" value="F:peptidase activity"/>
    <property type="evidence" value="ECO:0007669"/>
    <property type="project" value="UniProtKB-KW"/>
</dbReference>
<dbReference type="CDD" id="cd03140">
    <property type="entry name" value="GATase1_PfpI_3"/>
    <property type="match status" value="1"/>
</dbReference>
<dbReference type="GO" id="GO:0006508">
    <property type="term" value="P:proteolysis"/>
    <property type="evidence" value="ECO:0007669"/>
    <property type="project" value="UniProtKB-KW"/>
</dbReference>
<evidence type="ECO:0000313" key="3">
    <source>
        <dbReference type="Proteomes" id="UP000315636"/>
    </source>
</evidence>
<dbReference type="PANTHER" id="PTHR48094">
    <property type="entry name" value="PROTEIN/NUCLEIC ACID DEGLYCASE DJ-1-RELATED"/>
    <property type="match status" value="1"/>
</dbReference>
<keyword evidence="2" id="KW-0645">Protease</keyword>
<dbReference type="RefSeq" id="WP_142505951.1">
    <property type="nucleotide sequence ID" value="NZ_FXTI01000007.1"/>
</dbReference>
<dbReference type="SUPFAM" id="SSF52317">
    <property type="entry name" value="Class I glutamine amidotransferase-like"/>
    <property type="match status" value="1"/>
</dbReference>
<sequence length="192" mass="22057">MKKVIFFILDEYADWEGAYLAPELMKTGKYVVQTASLRKTPVKSIGGWTTLPNYDITNIPNDYEAIILIGGNSWGIDDHRIVNLIKDSLENRVVTGAICGAVDFMAKNGLLNEYKHTGNSLEMWSEYQRYTNRNHFIRQQAVRDRNLVTANGSASLEFAKEILQALHAMDHKEIHDTYAFYKLGYYEFLNKH</sequence>
<dbReference type="GO" id="GO:0005737">
    <property type="term" value="C:cytoplasm"/>
    <property type="evidence" value="ECO:0007669"/>
    <property type="project" value="TreeGrafter"/>
</dbReference>
<dbReference type="EMBL" id="FXTI01000007">
    <property type="protein sequence ID" value="SMO78058.1"/>
    <property type="molecule type" value="Genomic_DNA"/>
</dbReference>
<evidence type="ECO:0000259" key="1">
    <source>
        <dbReference type="Pfam" id="PF01965"/>
    </source>
</evidence>
<proteinExistence type="predicted"/>
<dbReference type="PANTHER" id="PTHR48094:SF19">
    <property type="entry name" value="DJ-1_PFPI DOMAIN-CONTAINING PROTEIN"/>
    <property type="match status" value="1"/>
</dbReference>
<dbReference type="InterPro" id="IPR002818">
    <property type="entry name" value="DJ-1/PfpI"/>
</dbReference>
<protein>
    <submittedName>
        <fullName evidence="2">Intracellular protease/amidase</fullName>
    </submittedName>
</protein>